<dbReference type="GO" id="GO:0003677">
    <property type="term" value="F:DNA binding"/>
    <property type="evidence" value="ECO:0007669"/>
    <property type="project" value="UniProtKB-UniRule"/>
</dbReference>
<dbReference type="InterPro" id="IPR001789">
    <property type="entry name" value="Sig_transdc_resp-reg_receiver"/>
</dbReference>
<dbReference type="SUPFAM" id="SSF46894">
    <property type="entry name" value="C-terminal effector domain of the bipartite response regulators"/>
    <property type="match status" value="1"/>
</dbReference>
<dbReference type="RefSeq" id="WP_067329127.1">
    <property type="nucleotide sequence ID" value="NZ_LNKT01000003.1"/>
</dbReference>
<dbReference type="GO" id="GO:0000160">
    <property type="term" value="P:phosphorelay signal transduction system"/>
    <property type="evidence" value="ECO:0007669"/>
    <property type="project" value="InterPro"/>
</dbReference>
<dbReference type="SMART" id="SM00862">
    <property type="entry name" value="Trans_reg_C"/>
    <property type="match status" value="1"/>
</dbReference>
<dbReference type="PROSITE" id="PS50110">
    <property type="entry name" value="RESPONSE_REGULATORY"/>
    <property type="match status" value="1"/>
</dbReference>
<dbReference type="InterPro" id="IPR011006">
    <property type="entry name" value="CheY-like_superfamily"/>
</dbReference>
<gene>
    <name evidence="9" type="ORF">AS592_11970</name>
</gene>
<name>A0A151CI45_9BACT</name>
<dbReference type="InterPro" id="IPR029787">
    <property type="entry name" value="Nucleotide_cyclase"/>
</dbReference>
<proteinExistence type="predicted"/>
<dbReference type="InterPro" id="IPR043128">
    <property type="entry name" value="Rev_trsase/Diguanyl_cyclase"/>
</dbReference>
<feature type="domain" description="GGDEF" evidence="7">
    <location>
        <begin position="268"/>
        <end position="397"/>
    </location>
</feature>
<dbReference type="Pfam" id="PF00072">
    <property type="entry name" value="Response_reg"/>
    <property type="match status" value="1"/>
</dbReference>
<comment type="catalytic activity">
    <reaction evidence="3">
        <text>2 GTP = 3',3'-c-di-GMP + 2 diphosphate</text>
        <dbReference type="Rhea" id="RHEA:24898"/>
        <dbReference type="ChEBI" id="CHEBI:33019"/>
        <dbReference type="ChEBI" id="CHEBI:37565"/>
        <dbReference type="ChEBI" id="CHEBI:58805"/>
        <dbReference type="EC" id="2.7.7.65"/>
    </reaction>
</comment>
<dbReference type="InterPro" id="IPR000160">
    <property type="entry name" value="GGDEF_dom"/>
</dbReference>
<evidence type="ECO:0000256" key="2">
    <source>
        <dbReference type="ARBA" id="ARBA00023125"/>
    </source>
</evidence>
<evidence type="ECO:0000313" key="9">
    <source>
        <dbReference type="EMBL" id="KYJ87210.1"/>
    </source>
</evidence>
<evidence type="ECO:0000256" key="4">
    <source>
        <dbReference type="PROSITE-ProRule" id="PRU00169"/>
    </source>
</evidence>
<feature type="domain" description="Response regulatory" evidence="6">
    <location>
        <begin position="2"/>
        <end position="115"/>
    </location>
</feature>
<dbReference type="EMBL" id="LNKT01000003">
    <property type="protein sequence ID" value="KYJ87210.1"/>
    <property type="molecule type" value="Genomic_DNA"/>
</dbReference>
<evidence type="ECO:0000313" key="10">
    <source>
        <dbReference type="Proteomes" id="UP000075359"/>
    </source>
</evidence>
<evidence type="ECO:0000256" key="5">
    <source>
        <dbReference type="PROSITE-ProRule" id="PRU01091"/>
    </source>
</evidence>
<dbReference type="PANTHER" id="PTHR45138">
    <property type="entry name" value="REGULATORY COMPONENTS OF SENSORY TRANSDUCTION SYSTEM"/>
    <property type="match status" value="1"/>
</dbReference>
<dbReference type="OrthoDB" id="9812260at2"/>
<dbReference type="GO" id="GO:0006355">
    <property type="term" value="P:regulation of DNA-templated transcription"/>
    <property type="evidence" value="ECO:0007669"/>
    <property type="project" value="InterPro"/>
</dbReference>
<dbReference type="Proteomes" id="UP000075359">
    <property type="component" value="Unassembled WGS sequence"/>
</dbReference>
<dbReference type="Pfam" id="PF00990">
    <property type="entry name" value="GGDEF"/>
    <property type="match status" value="1"/>
</dbReference>
<dbReference type="InterPro" id="IPR016032">
    <property type="entry name" value="Sig_transdc_resp-reg_C-effctor"/>
</dbReference>
<keyword evidence="4" id="KW-0597">Phosphoprotein</keyword>
<feature type="DNA-binding region" description="OmpR/PhoB-type" evidence="5">
    <location>
        <begin position="99"/>
        <end position="202"/>
    </location>
</feature>
<comment type="caution">
    <text evidence="9">The sequence shown here is derived from an EMBL/GenBank/DDBJ whole genome shotgun (WGS) entry which is preliminary data.</text>
</comment>
<dbReference type="EC" id="2.7.7.65" evidence="1"/>
<dbReference type="Gene3D" id="1.10.10.10">
    <property type="entry name" value="Winged helix-like DNA-binding domain superfamily/Winged helix DNA-binding domain"/>
    <property type="match status" value="1"/>
</dbReference>
<dbReference type="GO" id="GO:0052621">
    <property type="term" value="F:diguanylate cyclase activity"/>
    <property type="evidence" value="ECO:0007669"/>
    <property type="project" value="UniProtKB-EC"/>
</dbReference>
<dbReference type="GO" id="GO:0005886">
    <property type="term" value="C:plasma membrane"/>
    <property type="evidence" value="ECO:0007669"/>
    <property type="project" value="TreeGrafter"/>
</dbReference>
<dbReference type="InterPro" id="IPR050469">
    <property type="entry name" value="Diguanylate_Cyclase"/>
</dbReference>
<dbReference type="CDD" id="cd01949">
    <property type="entry name" value="GGDEF"/>
    <property type="match status" value="1"/>
</dbReference>
<dbReference type="SUPFAM" id="SSF55073">
    <property type="entry name" value="Nucleotide cyclase"/>
    <property type="match status" value="1"/>
</dbReference>
<evidence type="ECO:0000256" key="1">
    <source>
        <dbReference type="ARBA" id="ARBA00012528"/>
    </source>
</evidence>
<dbReference type="FunFam" id="3.30.70.270:FF:000001">
    <property type="entry name" value="Diguanylate cyclase domain protein"/>
    <property type="match status" value="1"/>
</dbReference>
<evidence type="ECO:0000259" key="6">
    <source>
        <dbReference type="PROSITE" id="PS50110"/>
    </source>
</evidence>
<evidence type="ECO:0000256" key="3">
    <source>
        <dbReference type="ARBA" id="ARBA00034247"/>
    </source>
</evidence>
<dbReference type="Gene3D" id="3.30.70.270">
    <property type="match status" value="1"/>
</dbReference>
<keyword evidence="10" id="KW-1185">Reference proteome</keyword>
<dbReference type="STRING" id="1630136.AS592_11970"/>
<feature type="modified residue" description="4-aspartylphosphate" evidence="4">
    <location>
        <position position="50"/>
    </location>
</feature>
<organism evidence="9 10">
    <name type="scientific">Sulfurovum riftiae</name>
    <dbReference type="NCBI Taxonomy" id="1630136"/>
    <lineage>
        <taxon>Bacteria</taxon>
        <taxon>Pseudomonadati</taxon>
        <taxon>Campylobacterota</taxon>
        <taxon>Epsilonproteobacteria</taxon>
        <taxon>Campylobacterales</taxon>
        <taxon>Sulfurovaceae</taxon>
        <taxon>Sulfurovum</taxon>
    </lineage>
</organism>
<dbReference type="GO" id="GO:1902201">
    <property type="term" value="P:negative regulation of bacterial-type flagellum-dependent cell motility"/>
    <property type="evidence" value="ECO:0007669"/>
    <property type="project" value="TreeGrafter"/>
</dbReference>
<evidence type="ECO:0000259" key="8">
    <source>
        <dbReference type="PROSITE" id="PS51755"/>
    </source>
</evidence>
<dbReference type="CDD" id="cd00156">
    <property type="entry name" value="REC"/>
    <property type="match status" value="1"/>
</dbReference>
<evidence type="ECO:0000259" key="7">
    <source>
        <dbReference type="PROSITE" id="PS50887"/>
    </source>
</evidence>
<dbReference type="AlphaFoldDB" id="A0A151CI45"/>
<dbReference type="SUPFAM" id="SSF52172">
    <property type="entry name" value="CheY-like"/>
    <property type="match status" value="1"/>
</dbReference>
<reference evidence="9 10" key="1">
    <citation type="submission" date="2015-11" db="EMBL/GenBank/DDBJ databases">
        <title>Draft genome of Sulfurovum riftiae 1812E, a member of the Epsilonproteobacteria isolated from the tube of the deep-sea hydrothermal vent tubewom Riftia pachyptila.</title>
        <authorList>
            <person name="Vetriani C."/>
            <person name="Giovannelli D."/>
        </authorList>
    </citation>
    <scope>NUCLEOTIDE SEQUENCE [LARGE SCALE GENOMIC DNA]</scope>
    <source>
        <strain evidence="9 10">1812E</strain>
    </source>
</reference>
<dbReference type="NCBIfam" id="TIGR00254">
    <property type="entry name" value="GGDEF"/>
    <property type="match status" value="1"/>
</dbReference>
<dbReference type="InterPro" id="IPR001867">
    <property type="entry name" value="OmpR/PhoB-type_DNA-bd"/>
</dbReference>
<dbReference type="InterPro" id="IPR036388">
    <property type="entry name" value="WH-like_DNA-bd_sf"/>
</dbReference>
<dbReference type="GO" id="GO:0043709">
    <property type="term" value="P:cell adhesion involved in single-species biofilm formation"/>
    <property type="evidence" value="ECO:0007669"/>
    <property type="project" value="TreeGrafter"/>
</dbReference>
<dbReference type="Gene3D" id="3.40.50.2300">
    <property type="match status" value="1"/>
</dbReference>
<dbReference type="PROSITE" id="PS51755">
    <property type="entry name" value="OMPR_PHOB"/>
    <property type="match status" value="1"/>
</dbReference>
<dbReference type="SMART" id="SM00267">
    <property type="entry name" value="GGDEF"/>
    <property type="match status" value="1"/>
</dbReference>
<dbReference type="PROSITE" id="PS50887">
    <property type="entry name" value="GGDEF"/>
    <property type="match status" value="1"/>
</dbReference>
<protein>
    <recommendedName>
        <fullName evidence="1">diguanylate cyclase</fullName>
        <ecNumber evidence="1">2.7.7.65</ecNumber>
    </recommendedName>
</protein>
<dbReference type="Pfam" id="PF00486">
    <property type="entry name" value="Trans_reg_C"/>
    <property type="match status" value="1"/>
</dbReference>
<dbReference type="SMART" id="SM00448">
    <property type="entry name" value="REC"/>
    <property type="match status" value="1"/>
</dbReference>
<feature type="domain" description="OmpR/PhoB-type" evidence="8">
    <location>
        <begin position="99"/>
        <end position="202"/>
    </location>
</feature>
<keyword evidence="2 5" id="KW-0238">DNA-binding</keyword>
<accession>A0A151CI45</accession>
<sequence length="399" mass="45822">MNILLLEDDVALNKAITKVLKLDKHHVTSFIDGRDLIKNLEQKYALYILDINVPHISGLELLKIIMEHNSSAKVIMISSNTDIQSIQSAYNSGCVDYLKKPFYIEELRMKISRLPIPQENILSEIKLKHDYDSLSKNEKKLLFLLLDNQEYVVTYEMIEDFVYEERSMTMDALRALVRRLRAKLSDDVVIKNIVDEGYTISIPKKAEPTEAKSSQAFLALQKENILLKLEKELLLKRSTTDPLTELYNRLRIKELFLDEKEHYINKEDPLSLILIDLDNFKAINDQYGHNTGDRYLKTLAATLKEVLRSHDIIGRWGGEEFIILLPNTSLAQAETVARNLKKRITEINCPSIGPRTASFGLAKLRKNDTLEGIIQRADEALLRAKKLGKNRIEVEDTTD</sequence>
<dbReference type="PANTHER" id="PTHR45138:SF9">
    <property type="entry name" value="DIGUANYLATE CYCLASE DGCM-RELATED"/>
    <property type="match status" value="1"/>
</dbReference>